<dbReference type="EMBL" id="PXYV01000032">
    <property type="protein sequence ID" value="PSR21524.1"/>
    <property type="molecule type" value="Genomic_DNA"/>
</dbReference>
<dbReference type="AlphaFoldDB" id="A0A2T2WH11"/>
<accession>A0A2T2WH11</accession>
<reference evidence="3 4" key="1">
    <citation type="journal article" date="2014" name="BMC Genomics">
        <title>Comparison of environmental and isolate Sulfobacillus genomes reveals diverse carbon, sulfur, nitrogen, and hydrogen metabolisms.</title>
        <authorList>
            <person name="Justice N.B."/>
            <person name="Norman A."/>
            <person name="Brown C.T."/>
            <person name="Singh A."/>
            <person name="Thomas B.C."/>
            <person name="Banfield J.F."/>
        </authorList>
    </citation>
    <scope>NUCLEOTIDE SEQUENCE [LARGE SCALE GENOMIC DNA]</scope>
    <source>
        <strain evidence="3">AMDSBA3</strain>
    </source>
</reference>
<feature type="transmembrane region" description="Helical" evidence="2">
    <location>
        <begin position="66"/>
        <end position="86"/>
    </location>
</feature>
<organism evidence="3 4">
    <name type="scientific">Sulfobacillus acidophilus</name>
    <dbReference type="NCBI Taxonomy" id="53633"/>
    <lineage>
        <taxon>Bacteria</taxon>
        <taxon>Bacillati</taxon>
        <taxon>Bacillota</taxon>
        <taxon>Clostridia</taxon>
        <taxon>Eubacteriales</taxon>
        <taxon>Clostridiales Family XVII. Incertae Sedis</taxon>
        <taxon>Sulfobacillus</taxon>
    </lineage>
</organism>
<evidence type="ECO:0000313" key="4">
    <source>
        <dbReference type="Proteomes" id="UP000241848"/>
    </source>
</evidence>
<name>A0A2T2WH11_9FIRM</name>
<dbReference type="Proteomes" id="UP000241848">
    <property type="component" value="Unassembled WGS sequence"/>
</dbReference>
<feature type="region of interest" description="Disordered" evidence="1">
    <location>
        <begin position="438"/>
        <end position="469"/>
    </location>
</feature>
<evidence type="ECO:0000313" key="3">
    <source>
        <dbReference type="EMBL" id="PSR21524.1"/>
    </source>
</evidence>
<sequence length="469" mass="52844">MRITQGAIETNHETHRLSTWQAGTWVMVAALGFVSMGHPSYGAGLVAFVSLNALKPRRRLPRARCLGEWCVPLVALVALVLKAIGWTRFRVHVMGDLPSGSVVIVANHAHDADSMVLPVTLAVRRGLRHPLISSASSRLLEPGFLAERMPPILGQWIAGLNLSAILWAIGVRPIEDAPLSHSLKSWAYLIYQFWGDRPLIEVFEETAIPQSARRRSLSYFWTRRGWRGSQARHAVRVLKDPYRRWVRDHTRAVVESQIAVLREAASRGFAIYTTPEGRLTTDGRITRFRVSWSLLIQDYRGSVVIAATSYDLMRRGRLHLWTVLAPLKDPTWAQGAVARMRPITASHVVAYTWLSTSDHRWQRLCELAVNTYAQLPRYVVIAQNLRDHPERVIKQRCRWLLKISRRGLPVRDKRFPHVDDILAYYANQMNEILSAGGTEMRSGSSAEAGPFDGVPPDTVPTELSSAKDV</sequence>
<proteinExistence type="predicted"/>
<keyword evidence="2" id="KW-0472">Membrane</keyword>
<evidence type="ECO:0000256" key="2">
    <source>
        <dbReference type="SAM" id="Phobius"/>
    </source>
</evidence>
<evidence type="ECO:0008006" key="5">
    <source>
        <dbReference type="Google" id="ProtNLM"/>
    </source>
</evidence>
<comment type="caution">
    <text evidence="3">The sequence shown here is derived from an EMBL/GenBank/DDBJ whole genome shotgun (WGS) entry which is preliminary data.</text>
</comment>
<gene>
    <name evidence="3" type="ORF">C7B45_10415</name>
</gene>
<protein>
    <recommendedName>
        <fullName evidence="5">Phospholipid/glycerol acyltransferase domain-containing protein</fullName>
    </recommendedName>
</protein>
<keyword evidence="2" id="KW-1133">Transmembrane helix</keyword>
<evidence type="ECO:0000256" key="1">
    <source>
        <dbReference type="SAM" id="MobiDB-lite"/>
    </source>
</evidence>
<keyword evidence="2" id="KW-0812">Transmembrane</keyword>